<reference evidence="2 3" key="1">
    <citation type="submission" date="2020-04" db="EMBL/GenBank/DDBJ databases">
        <title>Perkinsus olseni comparative genomics.</title>
        <authorList>
            <person name="Bogema D.R."/>
        </authorList>
    </citation>
    <scope>NUCLEOTIDE SEQUENCE [LARGE SCALE GENOMIC DNA]</scope>
    <source>
        <strain evidence="2">ATCC PRA-205</strain>
    </source>
</reference>
<feature type="non-terminal residue" evidence="2">
    <location>
        <position position="1"/>
    </location>
</feature>
<dbReference type="Proteomes" id="UP000574390">
    <property type="component" value="Unassembled WGS sequence"/>
</dbReference>
<evidence type="ECO:0000313" key="3">
    <source>
        <dbReference type="Proteomes" id="UP000574390"/>
    </source>
</evidence>
<comment type="caution">
    <text evidence="2">The sequence shown here is derived from an EMBL/GenBank/DDBJ whole genome shotgun (WGS) entry which is preliminary data.</text>
</comment>
<feature type="region of interest" description="Disordered" evidence="1">
    <location>
        <begin position="98"/>
        <end position="134"/>
    </location>
</feature>
<dbReference type="EMBL" id="JABANM010018778">
    <property type="protein sequence ID" value="KAF4725559.1"/>
    <property type="molecule type" value="Genomic_DNA"/>
</dbReference>
<gene>
    <name evidence="2" type="ORF">FOZ62_012619</name>
</gene>
<organism evidence="2 3">
    <name type="scientific">Perkinsus olseni</name>
    <name type="common">Perkinsus atlanticus</name>
    <dbReference type="NCBI Taxonomy" id="32597"/>
    <lineage>
        <taxon>Eukaryota</taxon>
        <taxon>Sar</taxon>
        <taxon>Alveolata</taxon>
        <taxon>Perkinsozoa</taxon>
        <taxon>Perkinsea</taxon>
        <taxon>Perkinsida</taxon>
        <taxon>Perkinsidae</taxon>
        <taxon>Perkinsus</taxon>
    </lineage>
</organism>
<evidence type="ECO:0000256" key="1">
    <source>
        <dbReference type="SAM" id="MobiDB-lite"/>
    </source>
</evidence>
<dbReference type="AlphaFoldDB" id="A0A7J6RXX2"/>
<feature type="non-terminal residue" evidence="2">
    <location>
        <position position="134"/>
    </location>
</feature>
<evidence type="ECO:0000313" key="2">
    <source>
        <dbReference type="EMBL" id="KAF4725559.1"/>
    </source>
</evidence>
<sequence length="134" mass="14039">PVAAGLISGILRLGCPSRSAHDKAITQGGTELYLNLEQRGPSLVSWRAEKGVRAVGCRAEHSCAAMRDLVLSNPHGTAGCAADRRTAEFIPDSTGVHTVNLTAGGPRYGSEGDEKTRAPSFHSDAHQSCDTPSD</sequence>
<name>A0A7J6RXX2_PEROL</name>
<protein>
    <submittedName>
        <fullName evidence="2">Uncharacterized protein</fullName>
    </submittedName>
</protein>
<accession>A0A7J6RXX2</accession>
<feature type="compositionally biased region" description="Basic and acidic residues" evidence="1">
    <location>
        <begin position="110"/>
        <end position="127"/>
    </location>
</feature>
<proteinExistence type="predicted"/>